<dbReference type="Gene3D" id="1.20.120.710">
    <property type="entry name" value="Haloacid dehalogenase hydrolase-like domain"/>
    <property type="match status" value="1"/>
</dbReference>
<evidence type="ECO:0000256" key="2">
    <source>
        <dbReference type="ARBA" id="ARBA00022801"/>
    </source>
</evidence>
<dbReference type="InterPro" id="IPR036412">
    <property type="entry name" value="HAD-like_sf"/>
</dbReference>
<dbReference type="NCBIfam" id="TIGR01549">
    <property type="entry name" value="HAD-SF-IA-v1"/>
    <property type="match status" value="1"/>
</dbReference>
<dbReference type="Proteomes" id="UP000515158">
    <property type="component" value="Unplaced"/>
</dbReference>
<dbReference type="InterPro" id="IPR011950">
    <property type="entry name" value="HAD-SF_hydro_IA_CTE7"/>
</dbReference>
<dbReference type="GO" id="GO:0046380">
    <property type="term" value="P:N-acetylneuraminate biosynthetic process"/>
    <property type="evidence" value="ECO:0007669"/>
    <property type="project" value="TreeGrafter"/>
</dbReference>
<dbReference type="GeneID" id="117640423"/>
<dbReference type="SUPFAM" id="SSF56784">
    <property type="entry name" value="HAD-like"/>
    <property type="match status" value="1"/>
</dbReference>
<reference evidence="5" key="1">
    <citation type="submission" date="2025-08" db="UniProtKB">
        <authorList>
            <consortium name="RefSeq"/>
        </authorList>
    </citation>
    <scope>IDENTIFICATION</scope>
    <source>
        <tissue evidence="5">Total insect</tissue>
    </source>
</reference>
<dbReference type="InterPro" id="IPR051400">
    <property type="entry name" value="HAD-like_hydrolase"/>
</dbReference>
<dbReference type="AlphaFoldDB" id="A0A6P8Y061"/>
<comment type="cofactor">
    <cofactor evidence="1">
        <name>Mg(2+)</name>
        <dbReference type="ChEBI" id="CHEBI:18420"/>
    </cofactor>
</comment>
<keyword evidence="2" id="KW-0378">Hydrolase</keyword>
<dbReference type="FunCoup" id="A0A6P8Y061">
    <property type="interactions" value="571"/>
</dbReference>
<dbReference type="NCBIfam" id="TIGR02253">
    <property type="entry name" value="CTE7"/>
    <property type="match status" value="1"/>
</dbReference>
<accession>A0A6P8Y061</accession>
<dbReference type="InterPro" id="IPR023214">
    <property type="entry name" value="HAD_sf"/>
</dbReference>
<dbReference type="PRINTS" id="PR00413">
    <property type="entry name" value="HADHALOGNASE"/>
</dbReference>
<dbReference type="PANTHER" id="PTHR46470:SF3">
    <property type="entry name" value="N-ACYLNEURAMINATE-9-PHOSPHATASE"/>
    <property type="match status" value="1"/>
</dbReference>
<dbReference type="SFLD" id="SFLDG01129">
    <property type="entry name" value="C1.5:_HAD__Beta-PGM__Phosphata"/>
    <property type="match status" value="1"/>
</dbReference>
<evidence type="ECO:0000313" key="4">
    <source>
        <dbReference type="Proteomes" id="UP000515158"/>
    </source>
</evidence>
<dbReference type="GO" id="GO:0050124">
    <property type="term" value="F:N-acylneuraminate-9-phosphatase activity"/>
    <property type="evidence" value="ECO:0007669"/>
    <property type="project" value="TreeGrafter"/>
</dbReference>
<dbReference type="InParanoid" id="A0A6P8Y061"/>
<dbReference type="CDD" id="cd04305">
    <property type="entry name" value="HAD_Neu5Ac-Pase_like"/>
    <property type="match status" value="1"/>
</dbReference>
<organism evidence="5">
    <name type="scientific">Thrips palmi</name>
    <name type="common">Melon thrips</name>
    <dbReference type="NCBI Taxonomy" id="161013"/>
    <lineage>
        <taxon>Eukaryota</taxon>
        <taxon>Metazoa</taxon>
        <taxon>Ecdysozoa</taxon>
        <taxon>Arthropoda</taxon>
        <taxon>Hexapoda</taxon>
        <taxon>Insecta</taxon>
        <taxon>Pterygota</taxon>
        <taxon>Neoptera</taxon>
        <taxon>Paraneoptera</taxon>
        <taxon>Thysanoptera</taxon>
        <taxon>Terebrantia</taxon>
        <taxon>Thripoidea</taxon>
        <taxon>Thripidae</taxon>
        <taxon>Thrips</taxon>
    </lineage>
</organism>
<dbReference type="KEGG" id="tpal:117640423"/>
<sequence>MATHSRRIPSQCPKAILFDLDNTLIATRQGDKAACDKVGEILVQQHGVPENVASRIVQSFLINFRLCPARPDGGLDEWRLMLWGHALGDQYAHIASEIYQQWLVLRWRFLALQPEVKQLLVRLRERFLLAIITNGPSNAQWEKIQQLNISPFFDLMLVSGDLPWEKPDHRIFLEACETLGVLPADCLMVGDKLETDILGGHEASLGVTVWVPLSPASLEQKLLSCNDNCRPDHTLKSVLDLPSVLSKDTEPPGFLKAKHGPVNRNLSRVCMFDMEDTNSNASDGS</sequence>
<protein>
    <submittedName>
        <fullName evidence="5">N-acylneuraminate-9-phosphatase</fullName>
    </submittedName>
</protein>
<dbReference type="OrthoDB" id="1694274at2759"/>
<evidence type="ECO:0000256" key="1">
    <source>
        <dbReference type="ARBA" id="ARBA00001946"/>
    </source>
</evidence>
<evidence type="ECO:0000256" key="3">
    <source>
        <dbReference type="ARBA" id="ARBA00022842"/>
    </source>
</evidence>
<keyword evidence="4" id="KW-1185">Reference proteome</keyword>
<dbReference type="PANTHER" id="PTHR46470">
    <property type="entry name" value="N-ACYLNEURAMINATE-9-PHOSPHATASE"/>
    <property type="match status" value="1"/>
</dbReference>
<dbReference type="Pfam" id="PF00702">
    <property type="entry name" value="Hydrolase"/>
    <property type="match status" value="1"/>
</dbReference>
<dbReference type="Gene3D" id="3.40.50.1000">
    <property type="entry name" value="HAD superfamily/HAD-like"/>
    <property type="match status" value="1"/>
</dbReference>
<dbReference type="SFLD" id="SFLDS00003">
    <property type="entry name" value="Haloacid_Dehalogenase"/>
    <property type="match status" value="1"/>
</dbReference>
<dbReference type="RefSeq" id="XP_034232818.1">
    <property type="nucleotide sequence ID" value="XM_034376927.1"/>
</dbReference>
<name>A0A6P8Y061_THRPL</name>
<proteinExistence type="predicted"/>
<keyword evidence="3" id="KW-0460">Magnesium</keyword>
<dbReference type="InterPro" id="IPR006439">
    <property type="entry name" value="HAD-SF_hydro_IA"/>
</dbReference>
<evidence type="ECO:0000313" key="5">
    <source>
        <dbReference type="RefSeq" id="XP_034232818.1"/>
    </source>
</evidence>
<gene>
    <name evidence="5" type="primary">LOC117640423</name>
</gene>